<evidence type="ECO:0000313" key="1">
    <source>
        <dbReference type="EMBL" id="OWF47234.1"/>
    </source>
</evidence>
<keyword evidence="2" id="KW-1185">Reference proteome</keyword>
<accession>A0A210QES9</accession>
<evidence type="ECO:0000313" key="2">
    <source>
        <dbReference type="Proteomes" id="UP000242188"/>
    </source>
</evidence>
<comment type="caution">
    <text evidence="1">The sequence shown here is derived from an EMBL/GenBank/DDBJ whole genome shotgun (WGS) entry which is preliminary data.</text>
</comment>
<reference evidence="1 2" key="1">
    <citation type="journal article" date="2017" name="Nat. Ecol. Evol.">
        <title>Scallop genome provides insights into evolution of bilaterian karyotype and development.</title>
        <authorList>
            <person name="Wang S."/>
            <person name="Zhang J."/>
            <person name="Jiao W."/>
            <person name="Li J."/>
            <person name="Xun X."/>
            <person name="Sun Y."/>
            <person name="Guo X."/>
            <person name="Huan P."/>
            <person name="Dong B."/>
            <person name="Zhang L."/>
            <person name="Hu X."/>
            <person name="Sun X."/>
            <person name="Wang J."/>
            <person name="Zhao C."/>
            <person name="Wang Y."/>
            <person name="Wang D."/>
            <person name="Huang X."/>
            <person name="Wang R."/>
            <person name="Lv J."/>
            <person name="Li Y."/>
            <person name="Zhang Z."/>
            <person name="Liu B."/>
            <person name="Lu W."/>
            <person name="Hui Y."/>
            <person name="Liang J."/>
            <person name="Zhou Z."/>
            <person name="Hou R."/>
            <person name="Li X."/>
            <person name="Liu Y."/>
            <person name="Li H."/>
            <person name="Ning X."/>
            <person name="Lin Y."/>
            <person name="Zhao L."/>
            <person name="Xing Q."/>
            <person name="Dou J."/>
            <person name="Li Y."/>
            <person name="Mao J."/>
            <person name="Guo H."/>
            <person name="Dou H."/>
            <person name="Li T."/>
            <person name="Mu C."/>
            <person name="Jiang W."/>
            <person name="Fu Q."/>
            <person name="Fu X."/>
            <person name="Miao Y."/>
            <person name="Liu J."/>
            <person name="Yu Q."/>
            <person name="Li R."/>
            <person name="Liao H."/>
            <person name="Li X."/>
            <person name="Kong Y."/>
            <person name="Jiang Z."/>
            <person name="Chourrout D."/>
            <person name="Li R."/>
            <person name="Bao Z."/>
        </authorList>
    </citation>
    <scope>NUCLEOTIDE SEQUENCE [LARGE SCALE GENOMIC DNA]</scope>
    <source>
        <strain evidence="1 2">PY_sf001</strain>
    </source>
</reference>
<sequence length="115" mass="12683">MNAVSNKVSGPVIKYTQRTLVRGLQSIAPHNHHITSTTGTPPPSAGMMRAWQTLQEDSWVTTQGHIRPQPLDTFNSMFAEKSILGSRNLGVFEKSSNSENVQSSVKLLLNGFKFD</sequence>
<dbReference type="AlphaFoldDB" id="A0A210QES9"/>
<protein>
    <submittedName>
        <fullName evidence="1">Uncharacterized protein</fullName>
    </submittedName>
</protein>
<gene>
    <name evidence="1" type="ORF">KP79_PYT21980</name>
</gene>
<organism evidence="1 2">
    <name type="scientific">Mizuhopecten yessoensis</name>
    <name type="common">Japanese scallop</name>
    <name type="synonym">Patinopecten yessoensis</name>
    <dbReference type="NCBI Taxonomy" id="6573"/>
    <lineage>
        <taxon>Eukaryota</taxon>
        <taxon>Metazoa</taxon>
        <taxon>Spiralia</taxon>
        <taxon>Lophotrochozoa</taxon>
        <taxon>Mollusca</taxon>
        <taxon>Bivalvia</taxon>
        <taxon>Autobranchia</taxon>
        <taxon>Pteriomorphia</taxon>
        <taxon>Pectinida</taxon>
        <taxon>Pectinoidea</taxon>
        <taxon>Pectinidae</taxon>
        <taxon>Mizuhopecten</taxon>
    </lineage>
</organism>
<dbReference type="Proteomes" id="UP000242188">
    <property type="component" value="Unassembled WGS sequence"/>
</dbReference>
<dbReference type="EMBL" id="NEDP02003978">
    <property type="protein sequence ID" value="OWF47234.1"/>
    <property type="molecule type" value="Genomic_DNA"/>
</dbReference>
<proteinExistence type="predicted"/>
<dbReference type="OrthoDB" id="10334503at2759"/>
<name>A0A210QES9_MIZYE</name>